<gene>
    <name evidence="2" type="ORF">SAMN04488036_11060</name>
</gene>
<feature type="transmembrane region" description="Helical" evidence="1">
    <location>
        <begin position="34"/>
        <end position="57"/>
    </location>
</feature>
<dbReference type="AlphaFoldDB" id="A0A1I4GZ76"/>
<keyword evidence="1" id="KW-0472">Membrane</keyword>
<dbReference type="Proteomes" id="UP000198851">
    <property type="component" value="Unassembled WGS sequence"/>
</dbReference>
<dbReference type="Pfam" id="PF14108">
    <property type="entry name" value="ABA4-like"/>
    <property type="match status" value="1"/>
</dbReference>
<evidence type="ECO:0000313" key="3">
    <source>
        <dbReference type="Proteomes" id="UP000198851"/>
    </source>
</evidence>
<feature type="transmembrane region" description="Helical" evidence="1">
    <location>
        <begin position="6"/>
        <end position="27"/>
    </location>
</feature>
<keyword evidence="1" id="KW-1133">Transmembrane helix</keyword>
<evidence type="ECO:0008006" key="4">
    <source>
        <dbReference type="Google" id="ProtNLM"/>
    </source>
</evidence>
<protein>
    <recommendedName>
        <fullName evidence="4">DUF4281 domain-containing protein</fullName>
    </recommendedName>
</protein>
<evidence type="ECO:0000256" key="1">
    <source>
        <dbReference type="SAM" id="Phobius"/>
    </source>
</evidence>
<proteinExistence type="predicted"/>
<organism evidence="2 3">
    <name type="scientific">Shimia haliotis</name>
    <dbReference type="NCBI Taxonomy" id="1280847"/>
    <lineage>
        <taxon>Bacteria</taxon>
        <taxon>Pseudomonadati</taxon>
        <taxon>Pseudomonadota</taxon>
        <taxon>Alphaproteobacteria</taxon>
        <taxon>Rhodobacterales</taxon>
        <taxon>Roseobacteraceae</taxon>
    </lineage>
</organism>
<feature type="transmembrane region" description="Helical" evidence="1">
    <location>
        <begin position="77"/>
        <end position="97"/>
    </location>
</feature>
<reference evidence="3" key="1">
    <citation type="submission" date="2016-10" db="EMBL/GenBank/DDBJ databases">
        <authorList>
            <person name="Varghese N."/>
            <person name="Submissions S."/>
        </authorList>
    </citation>
    <scope>NUCLEOTIDE SEQUENCE [LARGE SCALE GENOMIC DNA]</scope>
    <source>
        <strain evidence="3">DSM 28453</strain>
    </source>
</reference>
<dbReference type="InterPro" id="IPR025461">
    <property type="entry name" value="ABA4-like"/>
</dbReference>
<evidence type="ECO:0000313" key="2">
    <source>
        <dbReference type="EMBL" id="SFL34743.1"/>
    </source>
</evidence>
<sequence>MSFEILFSLAGVVAMSGWLLLLLSPLMPEWSDRLAGVVLPLMLSFGYLILLILPASAKGGGFGTLADVMDLFSYEQAALAGWVHFLAFDLFIGAWLVGQQRRKEYLSYWSHLAFP</sequence>
<dbReference type="EMBL" id="FOSZ01000010">
    <property type="protein sequence ID" value="SFL34743.1"/>
    <property type="molecule type" value="Genomic_DNA"/>
</dbReference>
<name>A0A1I4GZ76_9RHOB</name>
<dbReference type="STRING" id="1280847.SAMN04488036_11060"/>
<keyword evidence="3" id="KW-1185">Reference proteome</keyword>
<accession>A0A1I4GZ76</accession>
<keyword evidence="1" id="KW-0812">Transmembrane</keyword>